<evidence type="ECO:0000256" key="5">
    <source>
        <dbReference type="ARBA" id="ARBA00022691"/>
    </source>
</evidence>
<feature type="binding site" evidence="6">
    <location>
        <position position="86"/>
    </location>
    <ligand>
        <name>S-adenosyl-L-methionine</name>
        <dbReference type="ChEBI" id="CHEBI:59789"/>
    </ligand>
</feature>
<feature type="binding site" evidence="6">
    <location>
        <begin position="137"/>
        <end position="138"/>
    </location>
    <ligand>
        <name>S-adenosyl-L-methionine</name>
        <dbReference type="ChEBI" id="CHEBI:59789"/>
    </ligand>
</feature>
<sequence>MTDILSSSHLPQQVLGDAYEKLALFHKKLETEGEPRGIIGPRDVDIIWERHILNCAALVPFLRAELDGMTRRSSQSTRSPIVGDIGSGGGFPGIILAACMSDISFYLVEPMERRVEWLREVVSELDLRNVTVVRARAQEVVPRKVLPELRSLMPRGFKGFDVVTCRAVAPMTKLTGMMFPLLASGGKLVTLKGKSVEAELEKAVKEMKKYGAISPQIYEAPVAEGLESTRVLVVKKK</sequence>
<dbReference type="SUPFAM" id="SSF53335">
    <property type="entry name" value="S-adenosyl-L-methionine-dependent methyltransferases"/>
    <property type="match status" value="1"/>
</dbReference>
<dbReference type="Proteomes" id="UP000242263">
    <property type="component" value="Unassembled WGS sequence"/>
</dbReference>
<keyword evidence="3 6" id="KW-0489">Methyltransferase</keyword>
<gene>
    <name evidence="6" type="primary">rsmG</name>
    <name evidence="7" type="ORF">CYJ32_05070</name>
</gene>
<protein>
    <recommendedName>
        <fullName evidence="6">Ribosomal RNA small subunit methyltransferase G</fullName>
        <ecNumber evidence="6">2.1.1.-</ecNumber>
    </recommendedName>
    <alternativeName>
        <fullName evidence="6">16S rRNA 7-methylguanosine methyltransferase</fullName>
        <shortName evidence="6">16S rRNA m7G methyltransferase</shortName>
    </alternativeName>
</protein>
<keyword evidence="5 6" id="KW-0949">S-adenosyl-L-methionine</keyword>
<dbReference type="GO" id="GO:0070043">
    <property type="term" value="F:rRNA (guanine-N7-)-methyltransferase activity"/>
    <property type="evidence" value="ECO:0007669"/>
    <property type="project" value="UniProtKB-UniRule"/>
</dbReference>
<dbReference type="EMBL" id="PKGU01000003">
    <property type="protein sequence ID" value="PKZ14884.1"/>
    <property type="molecule type" value="Genomic_DNA"/>
</dbReference>
<keyword evidence="2 6" id="KW-0698">rRNA processing</keyword>
<evidence type="ECO:0000256" key="6">
    <source>
        <dbReference type="HAMAP-Rule" id="MF_00074"/>
    </source>
</evidence>
<dbReference type="AlphaFoldDB" id="A0A2I1M445"/>
<keyword evidence="1 6" id="KW-0963">Cytoplasm</keyword>
<dbReference type="PIRSF" id="PIRSF003078">
    <property type="entry name" value="GidB"/>
    <property type="match status" value="1"/>
</dbReference>
<comment type="function">
    <text evidence="6">Specifically methylates the N7 position of a guanine in 16S rRNA.</text>
</comment>
<dbReference type="NCBIfam" id="TIGR00138">
    <property type="entry name" value="rsmG_gidB"/>
    <property type="match status" value="1"/>
</dbReference>
<keyword evidence="4 6" id="KW-0808">Transferase</keyword>
<dbReference type="GO" id="GO:0005829">
    <property type="term" value="C:cytosol"/>
    <property type="evidence" value="ECO:0007669"/>
    <property type="project" value="TreeGrafter"/>
</dbReference>
<dbReference type="Pfam" id="PF02527">
    <property type="entry name" value="GidB"/>
    <property type="match status" value="1"/>
</dbReference>
<evidence type="ECO:0000313" key="7">
    <source>
        <dbReference type="EMBL" id="PKZ14884.1"/>
    </source>
</evidence>
<proteinExistence type="inferred from homology"/>
<evidence type="ECO:0000256" key="2">
    <source>
        <dbReference type="ARBA" id="ARBA00022552"/>
    </source>
</evidence>
<dbReference type="InterPro" id="IPR029063">
    <property type="entry name" value="SAM-dependent_MTases_sf"/>
</dbReference>
<dbReference type="InterPro" id="IPR003682">
    <property type="entry name" value="rRNA_ssu_MeTfrase_G"/>
</dbReference>
<comment type="caution">
    <text evidence="6">Lacks conserved residue(s) required for the propagation of feature annotation.</text>
</comment>
<evidence type="ECO:0000256" key="4">
    <source>
        <dbReference type="ARBA" id="ARBA00022679"/>
    </source>
</evidence>
<evidence type="ECO:0000313" key="8">
    <source>
        <dbReference type="Proteomes" id="UP000242263"/>
    </source>
</evidence>
<comment type="caution">
    <text evidence="7">The sequence shown here is derived from an EMBL/GenBank/DDBJ whole genome shotgun (WGS) entry which is preliminary data.</text>
</comment>
<dbReference type="RefSeq" id="WP_021617365.1">
    <property type="nucleotide sequence ID" value="NZ_PKGU01000003.1"/>
</dbReference>
<dbReference type="PANTHER" id="PTHR31760">
    <property type="entry name" value="S-ADENOSYL-L-METHIONINE-DEPENDENT METHYLTRANSFERASES SUPERFAMILY PROTEIN"/>
    <property type="match status" value="1"/>
</dbReference>
<dbReference type="EC" id="2.1.1.-" evidence="6"/>
<evidence type="ECO:0000256" key="3">
    <source>
        <dbReference type="ARBA" id="ARBA00022603"/>
    </source>
</evidence>
<organism evidence="7 8">
    <name type="scientific">Alloscardovia omnicolens</name>
    <dbReference type="NCBI Taxonomy" id="419015"/>
    <lineage>
        <taxon>Bacteria</taxon>
        <taxon>Bacillati</taxon>
        <taxon>Actinomycetota</taxon>
        <taxon>Actinomycetes</taxon>
        <taxon>Bifidobacteriales</taxon>
        <taxon>Bifidobacteriaceae</taxon>
        <taxon>Alloscardovia</taxon>
    </lineage>
</organism>
<dbReference type="Gene3D" id="3.40.50.150">
    <property type="entry name" value="Vaccinia Virus protein VP39"/>
    <property type="match status" value="1"/>
</dbReference>
<reference evidence="7 8" key="1">
    <citation type="submission" date="2017-12" db="EMBL/GenBank/DDBJ databases">
        <title>Phylogenetic diversity of female urinary microbiome.</title>
        <authorList>
            <person name="Thomas-White K."/>
            <person name="Wolfe A.J."/>
        </authorList>
    </citation>
    <scope>NUCLEOTIDE SEQUENCE [LARGE SCALE GENOMIC DNA]</scope>
    <source>
        <strain evidence="7 8">UMB0064</strain>
    </source>
</reference>
<name>A0A2I1M445_9BIFI</name>
<feature type="binding site" evidence="6">
    <location>
        <position position="166"/>
    </location>
    <ligand>
        <name>S-adenosyl-L-methionine</name>
        <dbReference type="ChEBI" id="CHEBI:59789"/>
    </ligand>
</feature>
<comment type="subcellular location">
    <subcellularLocation>
        <location evidence="6">Cytoplasm</location>
    </subcellularLocation>
</comment>
<dbReference type="PANTHER" id="PTHR31760:SF0">
    <property type="entry name" value="S-ADENOSYL-L-METHIONINE-DEPENDENT METHYLTRANSFERASES SUPERFAMILY PROTEIN"/>
    <property type="match status" value="1"/>
</dbReference>
<evidence type="ECO:0000256" key="1">
    <source>
        <dbReference type="ARBA" id="ARBA00022490"/>
    </source>
</evidence>
<accession>A0A2I1M445</accession>
<comment type="similarity">
    <text evidence="6">Belongs to the methyltransferase superfamily. RNA methyltransferase RsmG family.</text>
</comment>
<dbReference type="HAMAP" id="MF_00074">
    <property type="entry name" value="16SrRNA_methyltr_G"/>
    <property type="match status" value="1"/>
</dbReference>
<feature type="binding site" evidence="6">
    <location>
        <position position="91"/>
    </location>
    <ligand>
        <name>S-adenosyl-L-methionine</name>
        <dbReference type="ChEBI" id="CHEBI:59789"/>
    </ligand>
</feature>